<reference evidence="2" key="1">
    <citation type="journal article" date="2019" name="Int. J. Syst. Evol. Microbiol.">
        <title>The Global Catalogue of Microorganisms (GCM) 10K type strain sequencing project: providing services to taxonomists for standard genome sequencing and annotation.</title>
        <authorList>
            <consortium name="The Broad Institute Genomics Platform"/>
            <consortium name="The Broad Institute Genome Sequencing Center for Infectious Disease"/>
            <person name="Wu L."/>
            <person name="Ma J."/>
        </authorList>
    </citation>
    <scope>NUCLEOTIDE SEQUENCE [LARGE SCALE GENOMIC DNA]</scope>
    <source>
        <strain evidence="2">CGMCC 1.15774</strain>
    </source>
</reference>
<name>A0ABV8PPY0_9FLAO</name>
<dbReference type="Proteomes" id="UP001595841">
    <property type="component" value="Unassembled WGS sequence"/>
</dbReference>
<dbReference type="PANTHER" id="PTHR35332:SF2">
    <property type="entry name" value="REGULATION OF ENOLASE PROTEIN 1"/>
    <property type="match status" value="1"/>
</dbReference>
<organism evidence="1 2">
    <name type="scientific">Flagellimonas marina</name>
    <dbReference type="NCBI Taxonomy" id="1775168"/>
    <lineage>
        <taxon>Bacteria</taxon>
        <taxon>Pseudomonadati</taxon>
        <taxon>Bacteroidota</taxon>
        <taxon>Flavobacteriia</taxon>
        <taxon>Flavobacteriales</taxon>
        <taxon>Flavobacteriaceae</taxon>
        <taxon>Flagellimonas</taxon>
    </lineage>
</organism>
<dbReference type="EMBL" id="JBHSCL010000006">
    <property type="protein sequence ID" value="MFC4220695.1"/>
    <property type="molecule type" value="Genomic_DNA"/>
</dbReference>
<dbReference type="RefSeq" id="WP_379764549.1">
    <property type="nucleotide sequence ID" value="NZ_JBHSCL010000006.1"/>
</dbReference>
<dbReference type="PANTHER" id="PTHR35332">
    <property type="entry name" value="REGULATION OF ENOLASE PROTEIN 1"/>
    <property type="match status" value="1"/>
</dbReference>
<accession>A0ABV8PPY0</accession>
<dbReference type="InterPro" id="IPR009784">
    <property type="entry name" value="DUF1349"/>
</dbReference>
<protein>
    <submittedName>
        <fullName evidence="1">DUF1349 domain-containing protein</fullName>
    </submittedName>
</protein>
<comment type="caution">
    <text evidence="1">The sequence shown here is derived from an EMBL/GenBank/DDBJ whole genome shotgun (WGS) entry which is preliminary data.</text>
</comment>
<keyword evidence="2" id="KW-1185">Reference proteome</keyword>
<dbReference type="SUPFAM" id="SSF49899">
    <property type="entry name" value="Concanavalin A-like lectins/glucanases"/>
    <property type="match status" value="1"/>
</dbReference>
<dbReference type="Gene3D" id="2.60.120.200">
    <property type="match status" value="1"/>
</dbReference>
<dbReference type="PIRSF" id="PIRSF022704">
    <property type="entry name" value="UCP022704"/>
    <property type="match status" value="1"/>
</dbReference>
<sequence length="168" mass="19622">MRWYNDPTKWKFIDKTLEFQVTPKTDYWQKTSYGFCVDDGSFYYRECGGEFEVNVKLTADYRSRYDQAGLMLRLDHENWVKTGIEFVDGIFYFSTVLTHGHSNWSLVPIKEKFESIWIKGIKRKDSFEIHYSMNGKGFQMASLVHMPKQGDMKIGMMAASTDGNGFVV</sequence>
<dbReference type="InterPro" id="IPR015987">
    <property type="entry name" value="UCP022704"/>
</dbReference>
<gene>
    <name evidence="1" type="ORF">ACFOWS_11145</name>
</gene>
<proteinExistence type="predicted"/>
<dbReference type="Pfam" id="PF07081">
    <property type="entry name" value="DUF1349"/>
    <property type="match status" value="1"/>
</dbReference>
<evidence type="ECO:0000313" key="2">
    <source>
        <dbReference type="Proteomes" id="UP001595841"/>
    </source>
</evidence>
<evidence type="ECO:0000313" key="1">
    <source>
        <dbReference type="EMBL" id="MFC4220695.1"/>
    </source>
</evidence>
<dbReference type="InterPro" id="IPR013320">
    <property type="entry name" value="ConA-like_dom_sf"/>
</dbReference>